<dbReference type="RefSeq" id="XP_013282378.1">
    <property type="nucleotide sequence ID" value="XM_013426924.1"/>
</dbReference>
<gene>
    <name evidence="3" type="ORF">Z517_08408</name>
</gene>
<evidence type="ECO:0000313" key="4">
    <source>
        <dbReference type="Proteomes" id="UP000053029"/>
    </source>
</evidence>
<accession>A0A0D2GJ74</accession>
<reference evidence="3 4" key="1">
    <citation type="submission" date="2015-01" db="EMBL/GenBank/DDBJ databases">
        <title>The Genome Sequence of Fonsecaea pedrosoi CBS 271.37.</title>
        <authorList>
            <consortium name="The Broad Institute Genomics Platform"/>
            <person name="Cuomo C."/>
            <person name="de Hoog S."/>
            <person name="Gorbushina A."/>
            <person name="Stielow B."/>
            <person name="Teixiera M."/>
            <person name="Abouelleil A."/>
            <person name="Chapman S.B."/>
            <person name="Priest M."/>
            <person name="Young S.K."/>
            <person name="Wortman J."/>
            <person name="Nusbaum C."/>
            <person name="Birren B."/>
        </authorList>
    </citation>
    <scope>NUCLEOTIDE SEQUENCE [LARGE SCALE GENOMIC DNA]</scope>
    <source>
        <strain evidence="3 4">CBS 271.37</strain>
    </source>
</reference>
<dbReference type="STRING" id="1442368.A0A0D2GJ74"/>
<evidence type="ECO:0000313" key="3">
    <source>
        <dbReference type="EMBL" id="KIW78570.1"/>
    </source>
</evidence>
<sequence length="135" mass="15483">MSLQKVCRISVLVTKRTDITDKEFHSYWANGHGPLVAPMLIKYGILKYTQYHMTPEYKAKGAAIGMPSPYDGIAEFLVNKYEDMSDFFSDPEYMVKIRPDEAKFVDIDKIVFNVGVDYVQINDNKFVEHEGPSSF</sequence>
<protein>
    <recommendedName>
        <fullName evidence="2">EthD domain-containing protein</fullName>
    </recommendedName>
</protein>
<organism evidence="3 4">
    <name type="scientific">Fonsecaea pedrosoi CBS 271.37</name>
    <dbReference type="NCBI Taxonomy" id="1442368"/>
    <lineage>
        <taxon>Eukaryota</taxon>
        <taxon>Fungi</taxon>
        <taxon>Dikarya</taxon>
        <taxon>Ascomycota</taxon>
        <taxon>Pezizomycotina</taxon>
        <taxon>Eurotiomycetes</taxon>
        <taxon>Chaetothyriomycetidae</taxon>
        <taxon>Chaetothyriales</taxon>
        <taxon>Herpotrichiellaceae</taxon>
        <taxon>Fonsecaea</taxon>
    </lineage>
</organism>
<dbReference type="Gene3D" id="3.30.70.100">
    <property type="match status" value="1"/>
</dbReference>
<dbReference type="Proteomes" id="UP000053029">
    <property type="component" value="Unassembled WGS sequence"/>
</dbReference>
<dbReference type="GeneID" id="25307898"/>
<dbReference type="HOGENOM" id="CLU_115019_0_1_1"/>
<dbReference type="Pfam" id="PF07110">
    <property type="entry name" value="EthD"/>
    <property type="match status" value="1"/>
</dbReference>
<dbReference type="VEuPathDB" id="FungiDB:Z517_08408"/>
<name>A0A0D2GJ74_9EURO</name>
<evidence type="ECO:0000259" key="2">
    <source>
        <dbReference type="Pfam" id="PF07110"/>
    </source>
</evidence>
<evidence type="ECO:0000256" key="1">
    <source>
        <dbReference type="ARBA" id="ARBA00005986"/>
    </source>
</evidence>
<dbReference type="OrthoDB" id="3454835at2759"/>
<dbReference type="InterPro" id="IPR011008">
    <property type="entry name" value="Dimeric_a/b-barrel"/>
</dbReference>
<dbReference type="AlphaFoldDB" id="A0A0D2GJ74"/>
<feature type="domain" description="EthD" evidence="2">
    <location>
        <begin position="17"/>
        <end position="107"/>
    </location>
</feature>
<dbReference type="InterPro" id="IPR009799">
    <property type="entry name" value="EthD_dom"/>
</dbReference>
<dbReference type="EMBL" id="KN846973">
    <property type="protein sequence ID" value="KIW78570.1"/>
    <property type="molecule type" value="Genomic_DNA"/>
</dbReference>
<comment type="similarity">
    <text evidence="1">Belongs to the tpcK family.</text>
</comment>
<proteinExistence type="inferred from homology"/>
<dbReference type="SUPFAM" id="SSF54909">
    <property type="entry name" value="Dimeric alpha+beta barrel"/>
    <property type="match status" value="1"/>
</dbReference>
<keyword evidence="4" id="KW-1185">Reference proteome</keyword>
<dbReference type="GO" id="GO:0016491">
    <property type="term" value="F:oxidoreductase activity"/>
    <property type="evidence" value="ECO:0007669"/>
    <property type="project" value="InterPro"/>
</dbReference>